<keyword evidence="3" id="KW-1185">Reference proteome</keyword>
<reference evidence="3" key="1">
    <citation type="submission" date="2012-12" db="EMBL/GenBank/DDBJ databases">
        <authorList>
            <person name="Hellsten U."/>
            <person name="Grimwood J."/>
            <person name="Chapman J.A."/>
            <person name="Shapiro H."/>
            <person name="Aerts A."/>
            <person name="Otillar R.P."/>
            <person name="Terry A.Y."/>
            <person name="Boore J.L."/>
            <person name="Simakov O."/>
            <person name="Marletaz F."/>
            <person name="Cho S.-J."/>
            <person name="Edsinger-Gonzales E."/>
            <person name="Havlak P."/>
            <person name="Kuo D.-H."/>
            <person name="Larsson T."/>
            <person name="Lv J."/>
            <person name="Arendt D."/>
            <person name="Savage R."/>
            <person name="Osoegawa K."/>
            <person name="de Jong P."/>
            <person name="Lindberg D.R."/>
            <person name="Seaver E.C."/>
            <person name="Weisblat D.A."/>
            <person name="Putnam N.H."/>
            <person name="Grigoriev I.V."/>
            <person name="Rokhsar D.S."/>
        </authorList>
    </citation>
    <scope>NUCLEOTIDE SEQUENCE</scope>
    <source>
        <strain evidence="3">I ESC-2004</strain>
    </source>
</reference>
<reference evidence="2" key="3">
    <citation type="submission" date="2015-06" db="UniProtKB">
        <authorList>
            <consortium name="EnsemblMetazoa"/>
        </authorList>
    </citation>
    <scope>IDENTIFICATION</scope>
</reference>
<proteinExistence type="predicted"/>
<dbReference type="EMBL" id="KB310236">
    <property type="protein sequence ID" value="ELT92117.1"/>
    <property type="molecule type" value="Genomic_DNA"/>
</dbReference>
<sequence>MTNSLMMVLFTDTFKCNRRNDSHSSGKNKSGGRKNTLSYEDIRKIVAFFINYAEENALHLPGRMPGYRKDDITLLPSSHSKVSVGVCCLPEGILIGCEKLIQQENHLAQVKEERVLYQKMVGKATVKQLEVNGLQTGAPNSRPVEMHYSFEYAQQVHLPSNPLQPGPIYFFTTHKGGYFAPQKSITLNFLVAGHTKFAPDWCFLAFLVVAGVHEAGFDFHIVMHVYTNHLTLTLKYSDPSKGAVQLVNQHNCMGILQKLILVLLLTLFVCELQAAAIENSGKSDVFVHEMGQLTGRDVY</sequence>
<reference evidence="1 3" key="2">
    <citation type="journal article" date="2013" name="Nature">
        <title>Insights into bilaterian evolution from three spiralian genomes.</title>
        <authorList>
            <person name="Simakov O."/>
            <person name="Marletaz F."/>
            <person name="Cho S.J."/>
            <person name="Edsinger-Gonzales E."/>
            <person name="Havlak P."/>
            <person name="Hellsten U."/>
            <person name="Kuo D.H."/>
            <person name="Larsson T."/>
            <person name="Lv J."/>
            <person name="Arendt D."/>
            <person name="Savage R."/>
            <person name="Osoegawa K."/>
            <person name="de Jong P."/>
            <person name="Grimwood J."/>
            <person name="Chapman J.A."/>
            <person name="Shapiro H."/>
            <person name="Aerts A."/>
            <person name="Otillar R.P."/>
            <person name="Terry A.Y."/>
            <person name="Boore J.L."/>
            <person name="Grigoriev I.V."/>
            <person name="Lindberg D.R."/>
            <person name="Seaver E.C."/>
            <person name="Weisblat D.A."/>
            <person name="Putnam N.H."/>
            <person name="Rokhsar D.S."/>
        </authorList>
    </citation>
    <scope>NUCLEOTIDE SEQUENCE</scope>
    <source>
        <strain evidence="1 3">I ESC-2004</strain>
    </source>
</reference>
<evidence type="ECO:0000313" key="2">
    <source>
        <dbReference type="EnsemblMetazoa" id="CapteP199988"/>
    </source>
</evidence>
<dbReference type="OrthoDB" id="10056684at2759"/>
<dbReference type="AlphaFoldDB" id="R7TF49"/>
<dbReference type="PANTHER" id="PTHR34415:SF1">
    <property type="entry name" value="INTEGRASE CATALYTIC DOMAIN-CONTAINING PROTEIN"/>
    <property type="match status" value="1"/>
</dbReference>
<dbReference type="EMBL" id="AMQN01013460">
    <property type="status" value="NOT_ANNOTATED_CDS"/>
    <property type="molecule type" value="Genomic_DNA"/>
</dbReference>
<dbReference type="EnsemblMetazoa" id="CapteT199988">
    <property type="protein sequence ID" value="CapteP199988"/>
    <property type="gene ID" value="CapteG199988"/>
</dbReference>
<dbReference type="PANTHER" id="PTHR34415">
    <property type="entry name" value="INTEGRASE CATALYTIC DOMAIN-CONTAINING PROTEIN"/>
    <property type="match status" value="1"/>
</dbReference>
<dbReference type="Proteomes" id="UP000014760">
    <property type="component" value="Unassembled WGS sequence"/>
</dbReference>
<name>R7TF49_CAPTE</name>
<accession>R7TF49</accession>
<gene>
    <name evidence="1" type="ORF">CAPTEDRAFT_199988</name>
</gene>
<evidence type="ECO:0000313" key="1">
    <source>
        <dbReference type="EMBL" id="ELT92117.1"/>
    </source>
</evidence>
<protein>
    <submittedName>
        <fullName evidence="1 2">Uncharacterized protein</fullName>
    </submittedName>
</protein>
<dbReference type="HOGENOM" id="CLU_931405_0_0_1"/>
<organism evidence="1">
    <name type="scientific">Capitella teleta</name>
    <name type="common">Polychaete worm</name>
    <dbReference type="NCBI Taxonomy" id="283909"/>
    <lineage>
        <taxon>Eukaryota</taxon>
        <taxon>Metazoa</taxon>
        <taxon>Spiralia</taxon>
        <taxon>Lophotrochozoa</taxon>
        <taxon>Annelida</taxon>
        <taxon>Polychaeta</taxon>
        <taxon>Sedentaria</taxon>
        <taxon>Scolecida</taxon>
        <taxon>Capitellidae</taxon>
        <taxon>Capitella</taxon>
    </lineage>
</organism>
<evidence type="ECO:0000313" key="3">
    <source>
        <dbReference type="Proteomes" id="UP000014760"/>
    </source>
</evidence>